<reference evidence="2" key="1">
    <citation type="submission" date="2023-02" db="EMBL/GenBank/DDBJ databases">
        <authorList>
            <person name="Palmer J.M."/>
        </authorList>
    </citation>
    <scope>NUCLEOTIDE SEQUENCE</scope>
    <source>
        <strain evidence="2">FW57</strain>
    </source>
</reference>
<accession>A0AAD4EVZ4</accession>
<evidence type="ECO:0000259" key="1">
    <source>
        <dbReference type="Pfam" id="PF18648"/>
    </source>
</evidence>
<protein>
    <recommendedName>
        <fullName evidence="1">Tse2 ADP-ribosyltransferase toxin domain-containing protein</fullName>
    </recommendedName>
</protein>
<name>A0AAD4EVZ4_9PEZI</name>
<dbReference type="Pfam" id="PF18648">
    <property type="entry name" value="ADPRTs_Tse2"/>
    <property type="match status" value="1"/>
</dbReference>
<keyword evidence="3" id="KW-1185">Reference proteome</keyword>
<feature type="domain" description="Tse2 ADP-ribosyltransferase toxin" evidence="1">
    <location>
        <begin position="15"/>
        <end position="91"/>
    </location>
</feature>
<proteinExistence type="predicted"/>
<gene>
    <name evidence="2" type="ORF">NEMBOFW57_007897</name>
</gene>
<organism evidence="2 3">
    <name type="scientific">Staphylotrichum longicolle</name>
    <dbReference type="NCBI Taxonomy" id="669026"/>
    <lineage>
        <taxon>Eukaryota</taxon>
        <taxon>Fungi</taxon>
        <taxon>Dikarya</taxon>
        <taxon>Ascomycota</taxon>
        <taxon>Pezizomycotina</taxon>
        <taxon>Sordariomycetes</taxon>
        <taxon>Sordariomycetidae</taxon>
        <taxon>Sordariales</taxon>
        <taxon>Chaetomiaceae</taxon>
        <taxon>Staphylotrichum</taxon>
    </lineage>
</organism>
<dbReference type="Proteomes" id="UP001197093">
    <property type="component" value="Unassembled WGS sequence"/>
</dbReference>
<evidence type="ECO:0000313" key="2">
    <source>
        <dbReference type="EMBL" id="KAG7288366.1"/>
    </source>
</evidence>
<dbReference type="AlphaFoldDB" id="A0AAD4EVZ4"/>
<dbReference type="InterPro" id="IPR041018">
    <property type="entry name" value="ADPRTs_Tse2"/>
</dbReference>
<comment type="caution">
    <text evidence="2">The sequence shown here is derived from an EMBL/GenBank/DDBJ whole genome shotgun (WGS) entry which is preliminary data.</text>
</comment>
<dbReference type="EMBL" id="JAHCVI010000003">
    <property type="protein sequence ID" value="KAG7288366.1"/>
    <property type="molecule type" value="Genomic_DNA"/>
</dbReference>
<sequence length="127" mass="14689">MPRPNLISIFNKFPKELFRVNNGPSVRLRTQRPHKYQHDVVPHNGLVLPKALDPASYSAPNGASMRPNSKYQQSLVRWGFYGDDVIVYAVAEELDTKITRFFRTNAKLFTKAQWIKAYPKATEKSYF</sequence>
<evidence type="ECO:0000313" key="3">
    <source>
        <dbReference type="Proteomes" id="UP001197093"/>
    </source>
</evidence>